<reference evidence="2" key="2">
    <citation type="submission" date="2021-04" db="EMBL/GenBank/DDBJ databases">
        <authorList>
            <person name="Gilroy R."/>
        </authorList>
    </citation>
    <scope>NUCLEOTIDE SEQUENCE</scope>
    <source>
        <strain evidence="2">ChiHecec2B26-12326</strain>
    </source>
</reference>
<organism evidence="2 3">
    <name type="scientific">Candidatus Parabacteroides intestinigallinarum</name>
    <dbReference type="NCBI Taxonomy" id="2838722"/>
    <lineage>
        <taxon>Bacteria</taxon>
        <taxon>Pseudomonadati</taxon>
        <taxon>Bacteroidota</taxon>
        <taxon>Bacteroidia</taxon>
        <taxon>Bacteroidales</taxon>
        <taxon>Tannerellaceae</taxon>
        <taxon>Parabacteroides</taxon>
    </lineage>
</organism>
<accession>A0A9D1XRW7</accession>
<evidence type="ECO:0000313" key="2">
    <source>
        <dbReference type="EMBL" id="HIX86423.1"/>
    </source>
</evidence>
<dbReference type="EMBL" id="DXEN01000056">
    <property type="protein sequence ID" value="HIX86423.1"/>
    <property type="molecule type" value="Genomic_DNA"/>
</dbReference>
<dbReference type="Proteomes" id="UP000823847">
    <property type="component" value="Unassembled WGS sequence"/>
</dbReference>
<sequence length="844" mass="95143">MNKKFSTLLAGMALVSAVAVNAQEGVPVIPVTPATIALPTEAAETIPVLANMEDVKELKLGVNSELYQLQVGTDKVLAMDEDGNLELVSKNTIDAANMANTLWCVTVATQEEGQAPKFDFENRATGMILDIATNDVEDVNTNYVPTVGGNVSGWAFSRSYKVLEKNKALYSYIDAETILGFRVEGNELKVAKIEANKYNRDENIYNDGTAPYFATFSLMSPAEIFLTADQLNTIFGTYEKSDHGLKLTFDKDVLGTDIPNPFNAQSFYTESAGTYSGTNVDGDNVEVPYLWVRQKDQEAYLRVDTAYTNESGVHFLAYKWVTEWYDWDQTANKKGQDWGNSYAFRLASQLKDQYKFLFKYSPKNDNVNIYIHTVTYKDDAEKYWFNAAEKGYNNRVSLQDLIKDKTRILTVDAENQNTKITLGYASCGAVTPTRTSLADNVYFIQNAEGQYLASPIHKNGVIEWVTVNENQDVNHMPAYQWVVLKNNTSDTNNVSPLSFTNREYSNEKYENVQLNKKADENFYYVTKTYSTGIGNAEITADDELTITAVAAEFQGDKYLGYKKIEKDDLLVNKFTFSYYHPYADVNTKFIAQSANDSTLVVLDDKDAFKLDTVAYGNDQIADEAYGFDYAGLSEDDQKRRPNLVQLYRTVYQVSKGELYWFINKEDKFNVSKYFDYAENDGNDFAGYFFFKENNCIDGVHYYAILSTNTNYDLEADIYTHSIAGYDKAGVSDYDPNATLKSQVLSETRTSAFAIAPDNTPLYRHFNNAALGENADDSTDSLVFVEKTRGEYLMDEWNENLRDEEVCYAGIWNAEKADGHLAFNIDTAWVNRGSGLVKPQYLISV</sequence>
<protein>
    <submittedName>
        <fullName evidence="2">Uncharacterized protein</fullName>
    </submittedName>
</protein>
<proteinExistence type="predicted"/>
<name>A0A9D1XRW7_9BACT</name>
<feature type="non-terminal residue" evidence="2">
    <location>
        <position position="844"/>
    </location>
</feature>
<gene>
    <name evidence="2" type="ORF">H9848_07435</name>
</gene>
<evidence type="ECO:0000313" key="3">
    <source>
        <dbReference type="Proteomes" id="UP000823847"/>
    </source>
</evidence>
<reference evidence="2" key="1">
    <citation type="journal article" date="2021" name="PeerJ">
        <title>Extensive microbial diversity within the chicken gut microbiome revealed by metagenomics and culture.</title>
        <authorList>
            <person name="Gilroy R."/>
            <person name="Ravi A."/>
            <person name="Getino M."/>
            <person name="Pursley I."/>
            <person name="Horton D.L."/>
            <person name="Alikhan N.F."/>
            <person name="Baker D."/>
            <person name="Gharbi K."/>
            <person name="Hall N."/>
            <person name="Watson M."/>
            <person name="Adriaenssens E.M."/>
            <person name="Foster-Nyarko E."/>
            <person name="Jarju S."/>
            <person name="Secka A."/>
            <person name="Antonio M."/>
            <person name="Oren A."/>
            <person name="Chaudhuri R.R."/>
            <person name="La Ragione R."/>
            <person name="Hildebrand F."/>
            <person name="Pallen M.J."/>
        </authorList>
    </citation>
    <scope>NUCLEOTIDE SEQUENCE</scope>
    <source>
        <strain evidence="2">ChiHecec2B26-12326</strain>
    </source>
</reference>
<feature type="chain" id="PRO_5039030469" evidence="1">
    <location>
        <begin position="23"/>
        <end position="844"/>
    </location>
</feature>
<keyword evidence="1" id="KW-0732">Signal</keyword>
<evidence type="ECO:0000256" key="1">
    <source>
        <dbReference type="SAM" id="SignalP"/>
    </source>
</evidence>
<feature type="signal peptide" evidence="1">
    <location>
        <begin position="1"/>
        <end position="22"/>
    </location>
</feature>
<comment type="caution">
    <text evidence="2">The sequence shown here is derived from an EMBL/GenBank/DDBJ whole genome shotgun (WGS) entry which is preliminary data.</text>
</comment>
<dbReference type="AlphaFoldDB" id="A0A9D1XRW7"/>